<dbReference type="AlphaFoldDB" id="A0A3N2C077"/>
<comment type="caution">
    <text evidence="1">The sequence shown here is derived from an EMBL/GenBank/DDBJ whole genome shotgun (WGS) entry which is preliminary data.</text>
</comment>
<evidence type="ECO:0000313" key="1">
    <source>
        <dbReference type="EMBL" id="ROR80909.1"/>
    </source>
</evidence>
<name>A0A3N2C077_9MICO</name>
<gene>
    <name evidence="1" type="ORF">EDD42_0956</name>
</gene>
<organism evidence="1 2">
    <name type="scientific">Plantibacter flavus</name>
    <dbReference type="NCBI Taxonomy" id="150123"/>
    <lineage>
        <taxon>Bacteria</taxon>
        <taxon>Bacillati</taxon>
        <taxon>Actinomycetota</taxon>
        <taxon>Actinomycetes</taxon>
        <taxon>Micrococcales</taxon>
        <taxon>Microbacteriaceae</taxon>
        <taxon>Plantibacter</taxon>
    </lineage>
</organism>
<proteinExistence type="predicted"/>
<reference evidence="1 2" key="1">
    <citation type="submission" date="2018-11" db="EMBL/GenBank/DDBJ databases">
        <title>Sequencing the genomes of 1000 actinobacteria strains.</title>
        <authorList>
            <person name="Klenk H.-P."/>
        </authorList>
    </citation>
    <scope>NUCLEOTIDE SEQUENCE [LARGE SCALE GENOMIC DNA]</scope>
    <source>
        <strain evidence="1 2">DSM 14012</strain>
    </source>
</reference>
<keyword evidence="2" id="KW-1185">Reference proteome</keyword>
<protein>
    <submittedName>
        <fullName evidence="1">Uncharacterized protein</fullName>
    </submittedName>
</protein>
<dbReference type="EMBL" id="RKHL01000001">
    <property type="protein sequence ID" value="ROR80909.1"/>
    <property type="molecule type" value="Genomic_DNA"/>
</dbReference>
<dbReference type="Proteomes" id="UP000266915">
    <property type="component" value="Unassembled WGS sequence"/>
</dbReference>
<evidence type="ECO:0000313" key="2">
    <source>
        <dbReference type="Proteomes" id="UP000266915"/>
    </source>
</evidence>
<dbReference type="Gene3D" id="1.10.287.1060">
    <property type="entry name" value="ESAT-6-like"/>
    <property type="match status" value="1"/>
</dbReference>
<accession>A0A3N2C077</accession>
<sequence length="164" mass="18038">MYGDTRQIRLRATELRTLATEVRSRAGDLRSAAELAWTSTAAETFVEQLGTRAVSLENSATQLDDAADNLDAHATAVEHVKQLIEDAARWVGDRWNDAVNLVSGAVETVKDGAAKVFEFFGQEVPDFLVHQAKDIVASTPSLPTPGDRSWLDLADLYRSRGWTH</sequence>